<dbReference type="SUPFAM" id="SSF51735">
    <property type="entry name" value="NAD(P)-binding Rossmann-fold domains"/>
    <property type="match status" value="1"/>
</dbReference>
<organism evidence="3 4">
    <name type="scientific">Pseudogymnoascus verrucosus</name>
    <dbReference type="NCBI Taxonomy" id="342668"/>
    <lineage>
        <taxon>Eukaryota</taxon>
        <taxon>Fungi</taxon>
        <taxon>Dikarya</taxon>
        <taxon>Ascomycota</taxon>
        <taxon>Pezizomycotina</taxon>
        <taxon>Leotiomycetes</taxon>
        <taxon>Thelebolales</taxon>
        <taxon>Thelebolaceae</taxon>
        <taxon>Pseudogymnoascus</taxon>
    </lineage>
</organism>
<dbReference type="InterPro" id="IPR036291">
    <property type="entry name" value="NAD(P)-bd_dom_sf"/>
</dbReference>
<protein>
    <recommendedName>
        <fullName evidence="2">NmrA-like domain-containing protein</fullName>
    </recommendedName>
</protein>
<evidence type="ECO:0000313" key="3">
    <source>
        <dbReference type="EMBL" id="OBT98516.2"/>
    </source>
</evidence>
<reference evidence="4" key="2">
    <citation type="journal article" date="2018" name="Nat. Commun.">
        <title>Extreme sensitivity to ultraviolet light in the fungal pathogen causing white-nose syndrome of bats.</title>
        <authorList>
            <person name="Palmer J.M."/>
            <person name="Drees K.P."/>
            <person name="Foster J.T."/>
            <person name="Lindner D.L."/>
        </authorList>
    </citation>
    <scope>NUCLEOTIDE SEQUENCE [LARGE SCALE GENOMIC DNA]</scope>
    <source>
        <strain evidence="4">UAMH 10579</strain>
    </source>
</reference>
<feature type="compositionally biased region" description="Polar residues" evidence="1">
    <location>
        <begin position="42"/>
        <end position="59"/>
    </location>
</feature>
<dbReference type="GeneID" id="28836849"/>
<dbReference type="PANTHER" id="PTHR47129:SF1">
    <property type="entry name" value="NMRA-LIKE DOMAIN-CONTAINING PROTEIN"/>
    <property type="match status" value="1"/>
</dbReference>
<dbReference type="Gene3D" id="3.90.25.10">
    <property type="entry name" value="UDP-galactose 4-epimerase, domain 1"/>
    <property type="match status" value="1"/>
</dbReference>
<dbReference type="RefSeq" id="XP_018132249.2">
    <property type="nucleotide sequence ID" value="XM_018272953.2"/>
</dbReference>
<proteinExistence type="predicted"/>
<sequence>MYDMYALTGCSGKLGGAILKAILNYGLIPADQLVICTSSKPSDTQWDSVKSQGAQVRQSNYDDKPSMESAYSGCTKLVLVSSPRISMDFNNAPHGEGREKHHFDAIDAARKAGVDHIYYLSLAFGSDSKAGVMRAHNRTEEYLYGLKDVKFTVIREGLYNESWPLYFGNYFKLKDDPRKEVVVAGDGPINWTPIRDLGYTTALVVADSSSKYEGKTFNLSAPTATTLAEIAEIVSEVKGTQVSLKVVSREEYVRYYVEDMGMERGNVEWWSTSYDALKSNECHVTDSTLSDLLSKRGCKPRSIQETVRAMLA</sequence>
<keyword evidence="4" id="KW-1185">Reference proteome</keyword>
<evidence type="ECO:0000256" key="1">
    <source>
        <dbReference type="SAM" id="MobiDB-lite"/>
    </source>
</evidence>
<gene>
    <name evidence="3" type="ORF">VE01_03463</name>
</gene>
<name>A0A1B8GRQ8_9PEZI</name>
<dbReference type="EMBL" id="KV460216">
    <property type="protein sequence ID" value="OBT98516.2"/>
    <property type="molecule type" value="Genomic_DNA"/>
</dbReference>
<dbReference type="InterPro" id="IPR008030">
    <property type="entry name" value="NmrA-like"/>
</dbReference>
<dbReference type="Pfam" id="PF05368">
    <property type="entry name" value="NmrA"/>
    <property type="match status" value="1"/>
</dbReference>
<feature type="domain" description="NmrA-like" evidence="2">
    <location>
        <begin position="7"/>
        <end position="254"/>
    </location>
</feature>
<evidence type="ECO:0000259" key="2">
    <source>
        <dbReference type="Pfam" id="PF05368"/>
    </source>
</evidence>
<dbReference type="AlphaFoldDB" id="A0A1B8GRQ8"/>
<dbReference type="InterPro" id="IPR052718">
    <property type="entry name" value="NmrA-type_oxidoreductase"/>
</dbReference>
<dbReference type="Proteomes" id="UP000091956">
    <property type="component" value="Unassembled WGS sequence"/>
</dbReference>
<feature type="region of interest" description="Disordered" evidence="1">
    <location>
        <begin position="42"/>
        <end position="64"/>
    </location>
</feature>
<evidence type="ECO:0000313" key="4">
    <source>
        <dbReference type="Proteomes" id="UP000091956"/>
    </source>
</evidence>
<dbReference type="Gene3D" id="3.40.50.720">
    <property type="entry name" value="NAD(P)-binding Rossmann-like Domain"/>
    <property type="match status" value="1"/>
</dbReference>
<accession>A0A1B8GRQ8</accession>
<dbReference type="STRING" id="342668.A0A1B8GRQ8"/>
<reference evidence="3 4" key="1">
    <citation type="submission" date="2016-03" db="EMBL/GenBank/DDBJ databases">
        <title>Comparative genomics of Pseudogymnoascus destructans, the fungus causing white-nose syndrome of bats.</title>
        <authorList>
            <person name="Palmer J.M."/>
            <person name="Drees K.P."/>
            <person name="Foster J.T."/>
            <person name="Lindner D.L."/>
        </authorList>
    </citation>
    <scope>NUCLEOTIDE SEQUENCE [LARGE SCALE GENOMIC DNA]</scope>
    <source>
        <strain evidence="3 4">UAMH 10579</strain>
    </source>
</reference>
<dbReference type="PANTHER" id="PTHR47129">
    <property type="entry name" value="QUINONE OXIDOREDUCTASE 2"/>
    <property type="match status" value="1"/>
</dbReference>